<keyword evidence="2 5" id="KW-0808">Transferase</keyword>
<dbReference type="Proteomes" id="UP000285655">
    <property type="component" value="Unassembled WGS sequence"/>
</dbReference>
<proteinExistence type="predicted"/>
<dbReference type="CDD" id="cd02440">
    <property type="entry name" value="AdoMet_MTases"/>
    <property type="match status" value="1"/>
</dbReference>
<dbReference type="Pfam" id="PF08241">
    <property type="entry name" value="Methyltransf_11"/>
    <property type="match status" value="1"/>
</dbReference>
<sequence>MEKEEYKVMYDIEDNYWWYAGLRKLVLASIDRFACKEGKLRILDAGCGTGRILESCKEYNACGIDLSDEAIKFCKTRSLGNIIQSTICDIPFQNNSFDVVISLDVLYHANVNNDLTALNEFYRVTNKDGIVILNLPAYNFLKSRHDVAIHTKHRYTYMDLKKKIEKAGFRIERLTYRNIILFPLVFIKRMIEKLFVVNNEKTESDLKLLPEVVNKFLTKLLFIENRLILSGLNFPFGLSLYCIAKKTKSSF</sequence>
<evidence type="ECO:0000256" key="1">
    <source>
        <dbReference type="ARBA" id="ARBA00022603"/>
    </source>
</evidence>
<dbReference type="GO" id="GO:0032259">
    <property type="term" value="P:methylation"/>
    <property type="evidence" value="ECO:0007669"/>
    <property type="project" value="UniProtKB-KW"/>
</dbReference>
<dbReference type="EMBL" id="QZJW01000043">
    <property type="protein sequence ID" value="RJO60629.1"/>
    <property type="molecule type" value="Genomic_DNA"/>
</dbReference>
<evidence type="ECO:0000313" key="5">
    <source>
        <dbReference type="EMBL" id="RJO60629.1"/>
    </source>
</evidence>
<dbReference type="SUPFAM" id="SSF53335">
    <property type="entry name" value="S-adenosyl-L-methionine-dependent methyltransferases"/>
    <property type="match status" value="1"/>
</dbReference>
<dbReference type="InterPro" id="IPR029063">
    <property type="entry name" value="SAM-dependent_MTases_sf"/>
</dbReference>
<dbReference type="PANTHER" id="PTHR43464">
    <property type="entry name" value="METHYLTRANSFERASE"/>
    <property type="match status" value="1"/>
</dbReference>
<gene>
    <name evidence="5" type="ORF">C4544_04785</name>
</gene>
<evidence type="ECO:0000313" key="6">
    <source>
        <dbReference type="Proteomes" id="UP000285655"/>
    </source>
</evidence>
<dbReference type="PANTHER" id="PTHR43464:SF19">
    <property type="entry name" value="UBIQUINONE BIOSYNTHESIS O-METHYLTRANSFERASE, MITOCHONDRIAL"/>
    <property type="match status" value="1"/>
</dbReference>
<evidence type="ECO:0000256" key="2">
    <source>
        <dbReference type="ARBA" id="ARBA00022679"/>
    </source>
</evidence>
<dbReference type="InterPro" id="IPR013216">
    <property type="entry name" value="Methyltransf_11"/>
</dbReference>
<keyword evidence="3" id="KW-0949">S-adenosyl-L-methionine</keyword>
<evidence type="ECO:0000259" key="4">
    <source>
        <dbReference type="Pfam" id="PF08241"/>
    </source>
</evidence>
<dbReference type="AlphaFoldDB" id="A0A419DBV6"/>
<organism evidence="5 6">
    <name type="scientific">candidate division WS5 bacterium</name>
    <dbReference type="NCBI Taxonomy" id="2093353"/>
    <lineage>
        <taxon>Bacteria</taxon>
        <taxon>candidate division WS5</taxon>
    </lineage>
</organism>
<accession>A0A419DBV6</accession>
<reference evidence="5 6" key="1">
    <citation type="journal article" date="2017" name="ISME J.">
        <title>Energy and carbon metabolisms in a deep terrestrial subsurface fluid microbial community.</title>
        <authorList>
            <person name="Momper L."/>
            <person name="Jungbluth S.P."/>
            <person name="Lee M.D."/>
            <person name="Amend J.P."/>
        </authorList>
    </citation>
    <scope>NUCLEOTIDE SEQUENCE [LARGE SCALE GENOMIC DNA]</scope>
    <source>
        <strain evidence="5">SURF_29</strain>
    </source>
</reference>
<dbReference type="Gene3D" id="3.40.50.150">
    <property type="entry name" value="Vaccinia Virus protein VP39"/>
    <property type="match status" value="1"/>
</dbReference>
<keyword evidence="1 5" id="KW-0489">Methyltransferase</keyword>
<protein>
    <submittedName>
        <fullName evidence="5">Class I SAM-dependent methyltransferase</fullName>
    </submittedName>
</protein>
<name>A0A419DBV6_9BACT</name>
<dbReference type="GO" id="GO:0008757">
    <property type="term" value="F:S-adenosylmethionine-dependent methyltransferase activity"/>
    <property type="evidence" value="ECO:0007669"/>
    <property type="project" value="InterPro"/>
</dbReference>
<feature type="domain" description="Methyltransferase type 11" evidence="4">
    <location>
        <begin position="43"/>
        <end position="133"/>
    </location>
</feature>
<comment type="caution">
    <text evidence="5">The sequence shown here is derived from an EMBL/GenBank/DDBJ whole genome shotgun (WGS) entry which is preliminary data.</text>
</comment>
<evidence type="ECO:0000256" key="3">
    <source>
        <dbReference type="ARBA" id="ARBA00022691"/>
    </source>
</evidence>